<accession>A0ABX0J5S2</accession>
<dbReference type="CDD" id="cd00085">
    <property type="entry name" value="HNHc"/>
    <property type="match status" value="1"/>
</dbReference>
<sequence length="260" mass="29848">MTYSFDIETDYKLAFMVAVSSLVSAVITPRSDRVLAVSALIDAYVRDIGKAPDSAQLERLADALLYEELTDPDPYKVAHEDRPILGDFQFVSRRKREVPLEYVSEVTGCSVDTLFYDTPELRLQSEIDIESERYHGINRSQPVVAYNLRDQMGEDTFRAAYPITPPHPYALFRGIEHAEWSLCVRKRDKFTCQKCGKRGPKGMQAHHIESYNTALDLRYDEHNGITLCKSCHSEFHSIYGKGHNTRIQLNEWMGGHYYEL</sequence>
<keyword evidence="2" id="KW-0255">Endonuclease</keyword>
<dbReference type="EMBL" id="JAAOIW010000005">
    <property type="protein sequence ID" value="NHN31146.1"/>
    <property type="molecule type" value="Genomic_DNA"/>
</dbReference>
<reference evidence="2" key="1">
    <citation type="submission" date="2020-03" db="EMBL/GenBank/DDBJ databases">
        <title>Draft sequencing of Paenibacilllus sp. S3N08.</title>
        <authorList>
            <person name="Kim D.-U."/>
        </authorList>
    </citation>
    <scope>NUCLEOTIDE SEQUENCE</scope>
    <source>
        <strain evidence="2">S3N08</strain>
    </source>
</reference>
<name>A0ABX0J5S2_9BACL</name>
<comment type="caution">
    <text evidence="2">The sequence shown here is derived from an EMBL/GenBank/DDBJ whole genome shotgun (WGS) entry which is preliminary data.</text>
</comment>
<dbReference type="InterPro" id="IPR003615">
    <property type="entry name" value="HNH_nuc"/>
</dbReference>
<evidence type="ECO:0000259" key="1">
    <source>
        <dbReference type="Pfam" id="PF01844"/>
    </source>
</evidence>
<dbReference type="Gene3D" id="1.10.30.50">
    <property type="match status" value="1"/>
</dbReference>
<dbReference type="RefSeq" id="WP_166150914.1">
    <property type="nucleotide sequence ID" value="NZ_JAAOIW010000005.1"/>
</dbReference>
<protein>
    <submittedName>
        <fullName evidence="2">HNH endonuclease</fullName>
    </submittedName>
</protein>
<proteinExistence type="predicted"/>
<organism evidence="2 3">
    <name type="scientific">Paenibacillus agricola</name>
    <dbReference type="NCBI Taxonomy" id="2716264"/>
    <lineage>
        <taxon>Bacteria</taxon>
        <taxon>Bacillati</taxon>
        <taxon>Bacillota</taxon>
        <taxon>Bacilli</taxon>
        <taxon>Bacillales</taxon>
        <taxon>Paenibacillaceae</taxon>
        <taxon>Paenibacillus</taxon>
    </lineage>
</organism>
<dbReference type="Proteomes" id="UP001165962">
    <property type="component" value="Unassembled WGS sequence"/>
</dbReference>
<gene>
    <name evidence="2" type="ORF">G9U52_15005</name>
</gene>
<keyword evidence="2" id="KW-0540">Nuclease</keyword>
<feature type="domain" description="HNH" evidence="1">
    <location>
        <begin position="192"/>
        <end position="236"/>
    </location>
</feature>
<evidence type="ECO:0000313" key="2">
    <source>
        <dbReference type="EMBL" id="NHN31146.1"/>
    </source>
</evidence>
<dbReference type="InterPro" id="IPR002711">
    <property type="entry name" value="HNH"/>
</dbReference>
<dbReference type="GO" id="GO:0004519">
    <property type="term" value="F:endonuclease activity"/>
    <property type="evidence" value="ECO:0007669"/>
    <property type="project" value="UniProtKB-KW"/>
</dbReference>
<dbReference type="Pfam" id="PF01844">
    <property type="entry name" value="HNH"/>
    <property type="match status" value="1"/>
</dbReference>
<keyword evidence="2" id="KW-0378">Hydrolase</keyword>
<evidence type="ECO:0000313" key="3">
    <source>
        <dbReference type="Proteomes" id="UP001165962"/>
    </source>
</evidence>
<keyword evidence="3" id="KW-1185">Reference proteome</keyword>